<protein>
    <submittedName>
        <fullName evidence="1">Uncharacterized protein</fullName>
    </submittedName>
</protein>
<dbReference type="AlphaFoldDB" id="A0A9E7HXP4"/>
<sequence>MHDLPNNSKLAPQYCVSYCQRKLRGVSSGAKPLEQTQSNFSLHFLCSQMVSDQASFPLTSGNGCFSLGFSTSDTTACTRRNYHPQNLKNKGDSTVSLTVPPPDPTFGFSNLAQLYHTLTVFTKNVFLLKEYYPLGNNDLLDLKERMKRSSVLLSSGIHMPPPVLFSLEKCIVAVLVVWIPLERRTLDLHLLLQIYRDSRIYDLPRTGLVVKIVDAKGKEG</sequence>
<reference evidence="1" key="1">
    <citation type="submission" date="2022-05" db="EMBL/GenBank/DDBJ databases">
        <title>The Musa troglodytarum L. genome provides insights into the mechanism of non-climacteric behaviour and enrichment of carotenoids.</title>
        <authorList>
            <person name="Wang J."/>
        </authorList>
    </citation>
    <scope>NUCLEOTIDE SEQUENCE</scope>
    <source>
        <tissue evidence="1">Leaf</tissue>
    </source>
</reference>
<accession>A0A9E7HXP4</accession>
<keyword evidence="2" id="KW-1185">Reference proteome</keyword>
<evidence type="ECO:0000313" key="2">
    <source>
        <dbReference type="Proteomes" id="UP001055439"/>
    </source>
</evidence>
<gene>
    <name evidence="1" type="ORF">MUK42_16190</name>
</gene>
<dbReference type="Proteomes" id="UP001055439">
    <property type="component" value="Chromosome 8"/>
</dbReference>
<dbReference type="EMBL" id="CP097510">
    <property type="protein sequence ID" value="URE41895.1"/>
    <property type="molecule type" value="Genomic_DNA"/>
</dbReference>
<organism evidence="1 2">
    <name type="scientific">Musa troglodytarum</name>
    <name type="common">fe'i banana</name>
    <dbReference type="NCBI Taxonomy" id="320322"/>
    <lineage>
        <taxon>Eukaryota</taxon>
        <taxon>Viridiplantae</taxon>
        <taxon>Streptophyta</taxon>
        <taxon>Embryophyta</taxon>
        <taxon>Tracheophyta</taxon>
        <taxon>Spermatophyta</taxon>
        <taxon>Magnoliopsida</taxon>
        <taxon>Liliopsida</taxon>
        <taxon>Zingiberales</taxon>
        <taxon>Musaceae</taxon>
        <taxon>Musa</taxon>
    </lineage>
</organism>
<evidence type="ECO:0000313" key="1">
    <source>
        <dbReference type="EMBL" id="URE41895.1"/>
    </source>
</evidence>
<proteinExistence type="predicted"/>
<name>A0A9E7HXP4_9LILI</name>